<proteinExistence type="predicted"/>
<comment type="caution">
    <text evidence="1">The sequence shown here is derived from an EMBL/GenBank/DDBJ whole genome shotgun (WGS) entry which is preliminary data.</text>
</comment>
<accession>A0ACC2WGX7</accession>
<keyword evidence="2" id="KW-1185">Reference proteome</keyword>
<protein>
    <submittedName>
        <fullName evidence="1">Uncharacterized protein</fullName>
    </submittedName>
</protein>
<dbReference type="Proteomes" id="UP001241377">
    <property type="component" value="Unassembled WGS sequence"/>
</dbReference>
<dbReference type="EMBL" id="JASBWR010000009">
    <property type="protein sequence ID" value="KAJ9111055.1"/>
    <property type="molecule type" value="Genomic_DNA"/>
</dbReference>
<name>A0ACC2WGX7_9TREE</name>
<reference evidence="1" key="1">
    <citation type="submission" date="2023-04" db="EMBL/GenBank/DDBJ databases">
        <title>Draft Genome sequencing of Naganishia species isolated from polar environments using Oxford Nanopore Technology.</title>
        <authorList>
            <person name="Leo P."/>
            <person name="Venkateswaran K."/>
        </authorList>
    </citation>
    <scope>NUCLEOTIDE SEQUENCE</scope>
    <source>
        <strain evidence="1">MNA-CCFEE 5261</strain>
    </source>
</reference>
<gene>
    <name evidence="1" type="ORF">QFC19_001253</name>
</gene>
<evidence type="ECO:0000313" key="1">
    <source>
        <dbReference type="EMBL" id="KAJ9111055.1"/>
    </source>
</evidence>
<organism evidence="1 2">
    <name type="scientific">Naganishia cerealis</name>
    <dbReference type="NCBI Taxonomy" id="610337"/>
    <lineage>
        <taxon>Eukaryota</taxon>
        <taxon>Fungi</taxon>
        <taxon>Dikarya</taxon>
        <taxon>Basidiomycota</taxon>
        <taxon>Agaricomycotina</taxon>
        <taxon>Tremellomycetes</taxon>
        <taxon>Filobasidiales</taxon>
        <taxon>Filobasidiaceae</taxon>
        <taxon>Naganishia</taxon>
    </lineage>
</organism>
<evidence type="ECO:0000313" key="2">
    <source>
        <dbReference type="Proteomes" id="UP001241377"/>
    </source>
</evidence>
<sequence>MSAMLAAHLILHPQLTKSLKVLATTVGRDKTYRLIQYLARLIAWSILRSGTGVEAKDAAIRWNGLKAGLASGRKMLRLLKPLEHLQTAVATANTPVKSSSLAPVASNVAQLAQIARQLCYAGYLSTDMVVWLQSVRFLRIQADKFARLNTISQRFWLSGIILSLVSSSASLVRLRAEGRRLALTRSAEKGGPDDQEVRKAEGKALLKQRATLMSQLTLDCLDFWIPATNLGYAHLNDGAIGAIGVITSYIGLQQQWIKVNGLPAAANKVK</sequence>